<dbReference type="RefSeq" id="WP_171557619.1">
    <property type="nucleotide sequence ID" value="NZ_JABFCS010000001.1"/>
</dbReference>
<evidence type="ECO:0000259" key="2">
    <source>
        <dbReference type="PROSITE" id="PS50933"/>
    </source>
</evidence>
<dbReference type="PROSITE" id="PS51257">
    <property type="entry name" value="PROKAR_LIPOPROTEIN"/>
    <property type="match status" value="1"/>
</dbReference>
<organism evidence="3 4">
    <name type="scientific">Ramlibacter montanisoli</name>
    <dbReference type="NCBI Taxonomy" id="2732512"/>
    <lineage>
        <taxon>Bacteria</taxon>
        <taxon>Pseudomonadati</taxon>
        <taxon>Pseudomonadota</taxon>
        <taxon>Betaproteobacteria</taxon>
        <taxon>Burkholderiales</taxon>
        <taxon>Comamonadaceae</taxon>
        <taxon>Ramlibacter</taxon>
    </lineage>
</organism>
<reference evidence="3 4" key="1">
    <citation type="submission" date="2020-05" db="EMBL/GenBank/DDBJ databases">
        <authorList>
            <person name="Khan S.A."/>
            <person name="Jeon C.O."/>
            <person name="Chun B.H."/>
        </authorList>
    </citation>
    <scope>NUCLEOTIDE SEQUENCE [LARGE SCALE GENOMIC DNA]</scope>
    <source>
        <strain evidence="3 4">B156</strain>
    </source>
</reference>
<dbReference type="InterPro" id="IPR010895">
    <property type="entry name" value="CHRD"/>
</dbReference>
<feature type="signal peptide" evidence="1">
    <location>
        <begin position="1"/>
        <end position="26"/>
    </location>
</feature>
<keyword evidence="4" id="KW-1185">Reference proteome</keyword>
<feature type="domain" description="CHRD" evidence="2">
    <location>
        <begin position="30"/>
        <end position="149"/>
    </location>
</feature>
<reference evidence="3 4" key="2">
    <citation type="submission" date="2020-06" db="EMBL/GenBank/DDBJ databases">
        <title>Ramlibacter rhizophilus sp. nov., isolated from rhizosphere soil of national flower Mugunghwa from South Korea.</title>
        <authorList>
            <person name="Zheng-Fei Y."/>
            <person name="Huan T."/>
        </authorList>
    </citation>
    <scope>NUCLEOTIDE SEQUENCE [LARGE SCALE GENOMIC DNA]</scope>
    <source>
        <strain evidence="3 4">B156</strain>
    </source>
</reference>
<feature type="chain" id="PRO_5032411160" evidence="1">
    <location>
        <begin position="27"/>
        <end position="149"/>
    </location>
</feature>
<evidence type="ECO:0000313" key="3">
    <source>
        <dbReference type="EMBL" id="NNU42951.1"/>
    </source>
</evidence>
<name>A0A849KE00_9BURK</name>
<proteinExistence type="predicted"/>
<dbReference type="EMBL" id="JABFCS010000001">
    <property type="protein sequence ID" value="NNU42951.1"/>
    <property type="molecule type" value="Genomic_DNA"/>
</dbReference>
<dbReference type="AlphaFoldDB" id="A0A849KE00"/>
<gene>
    <name evidence="3" type="ORF">HK415_06890</name>
</gene>
<comment type="caution">
    <text evidence="3">The sequence shown here is derived from an EMBL/GenBank/DDBJ whole genome shotgun (WGS) entry which is preliminary data.</text>
</comment>
<evidence type="ECO:0000256" key="1">
    <source>
        <dbReference type="SAM" id="SignalP"/>
    </source>
</evidence>
<dbReference type="SMART" id="SM00754">
    <property type="entry name" value="CHRD"/>
    <property type="match status" value="1"/>
</dbReference>
<sequence length="149" mass="15211">MNRSLLLRTACAATLVAAGLAGCAQMRGSGQQLFEASLTGAQEVPPVATAASGTADVRYNTGNNTLSWSVTHGGLSGPVTGAHIHGPAGPGQNAGVVIPFSNLNAGTITGEARITPEQLTQLTSGQWYVNLHTAANPGGEIRGQLRPRR</sequence>
<accession>A0A849KE00</accession>
<dbReference type="Pfam" id="PF07452">
    <property type="entry name" value="CHRD"/>
    <property type="match status" value="1"/>
</dbReference>
<evidence type="ECO:0000313" key="4">
    <source>
        <dbReference type="Proteomes" id="UP000552954"/>
    </source>
</evidence>
<dbReference type="PROSITE" id="PS50933">
    <property type="entry name" value="CHRD"/>
    <property type="match status" value="1"/>
</dbReference>
<protein>
    <submittedName>
        <fullName evidence="3">CHRD domain-containing protein</fullName>
    </submittedName>
</protein>
<keyword evidence="1" id="KW-0732">Signal</keyword>
<dbReference type="Proteomes" id="UP000552954">
    <property type="component" value="Unassembled WGS sequence"/>
</dbReference>